<keyword evidence="2" id="KW-0479">Metal-binding</keyword>
<dbReference type="InterPro" id="IPR050532">
    <property type="entry name" value="Globin-like_OT"/>
</dbReference>
<reference evidence="7 8" key="1">
    <citation type="submission" date="2017-06" db="EMBL/GenBank/DDBJ databases">
        <title>A platform for efficient transgenesis in Macrostomum lignano, a flatworm model organism for stem cell research.</title>
        <authorList>
            <person name="Berezikov E."/>
        </authorList>
    </citation>
    <scope>NUCLEOTIDE SEQUENCE [LARGE SCALE GENOMIC DNA]</scope>
    <source>
        <strain evidence="7">DV1</strain>
        <tissue evidence="7">Whole organism</tissue>
    </source>
</reference>
<dbReference type="InterPro" id="IPR012292">
    <property type="entry name" value="Globin/Proto"/>
</dbReference>
<comment type="similarity">
    <text evidence="4">Belongs to the globin family.</text>
</comment>
<dbReference type="GO" id="GO:0005344">
    <property type="term" value="F:oxygen carrier activity"/>
    <property type="evidence" value="ECO:0007669"/>
    <property type="project" value="UniProtKB-KW"/>
</dbReference>
<evidence type="ECO:0000256" key="2">
    <source>
        <dbReference type="ARBA" id="ARBA00022723"/>
    </source>
</evidence>
<keyword evidence="4" id="KW-0813">Transport</keyword>
<sequence length="252" mass="28240">QLCIAGPLTAQQHRHTGFARPASERSRSASGHQFGTKQGQAAQRTLMGCTQFKGRLGSVRFSDKRQPRQCPYAADAGAEADGSASGQQQAEAKKEADPKLGLTEREVYKLKTSWKAVHRKVSDTGVEMFISLFRTNKDLQAMFVKFSHLELSDNIRENGELALHGELVMGILDEAILNIDNMEVTRQRVRRAAATHQKFAGFYAKLFWAMEQPFLEAVKLTLEDRYNDSIAEIYAKTIHYILGEMEAGFLEN</sequence>
<dbReference type="Proteomes" id="UP000215902">
    <property type="component" value="Unassembled WGS sequence"/>
</dbReference>
<name>A0A267FTP4_9PLAT</name>
<keyword evidence="1 4" id="KW-0349">Heme</keyword>
<dbReference type="GO" id="GO:0046872">
    <property type="term" value="F:metal ion binding"/>
    <property type="evidence" value="ECO:0007669"/>
    <property type="project" value="UniProtKB-KW"/>
</dbReference>
<dbReference type="GO" id="GO:0019825">
    <property type="term" value="F:oxygen binding"/>
    <property type="evidence" value="ECO:0007669"/>
    <property type="project" value="InterPro"/>
</dbReference>
<feature type="domain" description="Globin" evidence="6">
    <location>
        <begin position="101"/>
        <end position="250"/>
    </location>
</feature>
<dbReference type="Gene3D" id="1.10.490.10">
    <property type="entry name" value="Globins"/>
    <property type="match status" value="1"/>
</dbReference>
<feature type="compositionally biased region" description="Polar residues" evidence="5">
    <location>
        <begin position="31"/>
        <end position="40"/>
    </location>
</feature>
<dbReference type="PANTHER" id="PTHR46458:SF5">
    <property type="entry name" value="GLOBIN FAMILY PROFILE DOMAIN-CONTAINING PROTEIN"/>
    <property type="match status" value="1"/>
</dbReference>
<keyword evidence="3" id="KW-0408">Iron</keyword>
<proteinExistence type="inferred from homology"/>
<dbReference type="GO" id="GO:0020037">
    <property type="term" value="F:heme binding"/>
    <property type="evidence" value="ECO:0007669"/>
    <property type="project" value="InterPro"/>
</dbReference>
<organism evidence="7 8">
    <name type="scientific">Macrostomum lignano</name>
    <dbReference type="NCBI Taxonomy" id="282301"/>
    <lineage>
        <taxon>Eukaryota</taxon>
        <taxon>Metazoa</taxon>
        <taxon>Spiralia</taxon>
        <taxon>Lophotrochozoa</taxon>
        <taxon>Platyhelminthes</taxon>
        <taxon>Rhabditophora</taxon>
        <taxon>Macrostomorpha</taxon>
        <taxon>Macrostomida</taxon>
        <taxon>Macrostomidae</taxon>
        <taxon>Macrostomum</taxon>
    </lineage>
</organism>
<dbReference type="SUPFAM" id="SSF46458">
    <property type="entry name" value="Globin-like"/>
    <property type="match status" value="1"/>
</dbReference>
<dbReference type="InterPro" id="IPR009050">
    <property type="entry name" value="Globin-like_sf"/>
</dbReference>
<feature type="region of interest" description="Disordered" evidence="5">
    <location>
        <begin position="62"/>
        <end position="98"/>
    </location>
</feature>
<evidence type="ECO:0000256" key="1">
    <source>
        <dbReference type="ARBA" id="ARBA00022617"/>
    </source>
</evidence>
<evidence type="ECO:0000256" key="3">
    <source>
        <dbReference type="ARBA" id="ARBA00023004"/>
    </source>
</evidence>
<evidence type="ECO:0000256" key="4">
    <source>
        <dbReference type="RuleBase" id="RU000356"/>
    </source>
</evidence>
<evidence type="ECO:0000313" key="8">
    <source>
        <dbReference type="Proteomes" id="UP000215902"/>
    </source>
</evidence>
<accession>A0A267FTP4</accession>
<dbReference type="STRING" id="282301.A0A267FTP4"/>
<comment type="caution">
    <text evidence="7">The sequence shown here is derived from an EMBL/GenBank/DDBJ whole genome shotgun (WGS) entry which is preliminary data.</text>
</comment>
<keyword evidence="4" id="KW-0561">Oxygen transport</keyword>
<feature type="compositionally biased region" description="Low complexity" evidence="5">
    <location>
        <begin position="73"/>
        <end position="90"/>
    </location>
</feature>
<dbReference type="PANTHER" id="PTHR46458">
    <property type="entry name" value="BLR2807 PROTEIN"/>
    <property type="match status" value="1"/>
</dbReference>
<dbReference type="EMBL" id="NIVC01000759">
    <property type="protein sequence ID" value="PAA77175.1"/>
    <property type="molecule type" value="Genomic_DNA"/>
</dbReference>
<dbReference type="PROSITE" id="PS01033">
    <property type="entry name" value="GLOBIN"/>
    <property type="match status" value="1"/>
</dbReference>
<dbReference type="AlphaFoldDB" id="A0A267FTP4"/>
<protein>
    <recommendedName>
        <fullName evidence="6">Globin domain-containing protein</fullName>
    </recommendedName>
</protein>
<dbReference type="OrthoDB" id="6344802at2759"/>
<keyword evidence="8" id="KW-1185">Reference proteome</keyword>
<feature type="non-terminal residue" evidence="7">
    <location>
        <position position="1"/>
    </location>
</feature>
<evidence type="ECO:0000256" key="5">
    <source>
        <dbReference type="SAM" id="MobiDB-lite"/>
    </source>
</evidence>
<feature type="region of interest" description="Disordered" evidence="5">
    <location>
        <begin position="12"/>
        <end position="40"/>
    </location>
</feature>
<dbReference type="InterPro" id="IPR000971">
    <property type="entry name" value="Globin"/>
</dbReference>
<evidence type="ECO:0000313" key="7">
    <source>
        <dbReference type="EMBL" id="PAA77175.1"/>
    </source>
</evidence>
<dbReference type="Pfam" id="PF00042">
    <property type="entry name" value="Globin"/>
    <property type="match status" value="1"/>
</dbReference>
<gene>
    <name evidence="7" type="ORF">BOX15_Mlig030771g2</name>
</gene>
<evidence type="ECO:0000259" key="6">
    <source>
        <dbReference type="PROSITE" id="PS01033"/>
    </source>
</evidence>